<dbReference type="PROSITE" id="PS00136">
    <property type="entry name" value="SUBTILASE_ASP"/>
    <property type="match status" value="1"/>
</dbReference>
<dbReference type="PRINTS" id="PR00723">
    <property type="entry name" value="SUBTILISIN"/>
</dbReference>
<sequence>MKKFVLLLFLSLVVIYVSFLIVNSKSSEIQEWEKEQQIPNLTNKQIESWGYKSLNIKHEKVYKRQIKIAIIDSGIDKSHQELKGIVTKEFNAIKPNESIVDDTGHGTGVAGIIGARNNGTGTRGVVGSSRLEIYSIKAFEKGTSNIKVIERALRWAIDQNVDIINFSAGTSKASVELENLIVEAVNKKIITISAAGNSFNNHIQFPANQPNVISVGAVNHEYNQVSGTTIKNVDIVGPGLDILTTFPKNRFNYLSHTSSATAFVTGIVSNLLSQNSNRYKMKHDEILNVLEENAKVIKLSNGSKYYFVQESYR</sequence>
<keyword evidence="7 9" id="KW-0720">Serine protease</keyword>
<dbReference type="InterPro" id="IPR000209">
    <property type="entry name" value="Peptidase_S8/S53_dom"/>
</dbReference>
<organism evidence="11 12">
    <name type="scientific">Bacillus pumilus</name>
    <name type="common">Bacillus mesentericus</name>
    <dbReference type="NCBI Taxonomy" id="1408"/>
    <lineage>
        <taxon>Bacteria</taxon>
        <taxon>Bacillati</taxon>
        <taxon>Bacillota</taxon>
        <taxon>Bacilli</taxon>
        <taxon>Bacillales</taxon>
        <taxon>Bacillaceae</taxon>
        <taxon>Bacillus</taxon>
    </lineage>
</organism>
<protein>
    <recommendedName>
        <fullName evidence="10">Peptidase S8/S53 domain-containing protein</fullName>
    </recommendedName>
</protein>
<keyword evidence="8" id="KW-0106">Calcium</keyword>
<comment type="caution">
    <text evidence="11">The sequence shown here is derived from an EMBL/GenBank/DDBJ whole genome shotgun (WGS) entry which is preliminary data.</text>
</comment>
<feature type="active site" description="Charge relay system" evidence="9">
    <location>
        <position position="105"/>
    </location>
</feature>
<gene>
    <name evidence="11" type="ORF">B4127_0841</name>
</gene>
<evidence type="ECO:0000256" key="6">
    <source>
        <dbReference type="ARBA" id="ARBA00022801"/>
    </source>
</evidence>
<name>A0AB34QYC2_BACPU</name>
<dbReference type="Gene3D" id="3.40.50.200">
    <property type="entry name" value="Peptidase S8/S53 domain"/>
    <property type="match status" value="1"/>
</dbReference>
<dbReference type="EMBL" id="JXCL01000010">
    <property type="protein sequence ID" value="KIL22882.1"/>
    <property type="molecule type" value="Genomic_DNA"/>
</dbReference>
<keyword evidence="4" id="KW-0964">Secreted</keyword>
<dbReference type="PROSITE" id="PS51892">
    <property type="entry name" value="SUBTILASE"/>
    <property type="match status" value="1"/>
</dbReference>
<evidence type="ECO:0000256" key="3">
    <source>
        <dbReference type="ARBA" id="ARBA00011073"/>
    </source>
</evidence>
<dbReference type="GO" id="GO:0005576">
    <property type="term" value="C:extracellular region"/>
    <property type="evidence" value="ECO:0007669"/>
    <property type="project" value="UniProtKB-SubCell"/>
</dbReference>
<feature type="domain" description="Peptidase S8/S53" evidence="10">
    <location>
        <begin position="64"/>
        <end position="294"/>
    </location>
</feature>
<evidence type="ECO:0000256" key="8">
    <source>
        <dbReference type="ARBA" id="ARBA00022837"/>
    </source>
</evidence>
<dbReference type="Proteomes" id="UP000031978">
    <property type="component" value="Unassembled WGS sequence"/>
</dbReference>
<comment type="subcellular location">
    <subcellularLocation>
        <location evidence="2">Secreted</location>
    </subcellularLocation>
</comment>
<evidence type="ECO:0000313" key="11">
    <source>
        <dbReference type="EMBL" id="KIL22882.1"/>
    </source>
</evidence>
<dbReference type="InterPro" id="IPR036852">
    <property type="entry name" value="Peptidase_S8/S53_dom_sf"/>
</dbReference>
<dbReference type="SUPFAM" id="SSF52743">
    <property type="entry name" value="Subtilisin-like"/>
    <property type="match status" value="1"/>
</dbReference>
<dbReference type="AlphaFoldDB" id="A0AB34QYC2"/>
<dbReference type="PANTHER" id="PTHR43806">
    <property type="entry name" value="PEPTIDASE S8"/>
    <property type="match status" value="1"/>
</dbReference>
<dbReference type="PANTHER" id="PTHR43806:SF11">
    <property type="entry name" value="CEREVISIN-RELATED"/>
    <property type="match status" value="1"/>
</dbReference>
<evidence type="ECO:0000256" key="5">
    <source>
        <dbReference type="ARBA" id="ARBA00022670"/>
    </source>
</evidence>
<dbReference type="GO" id="GO:0006508">
    <property type="term" value="P:proteolysis"/>
    <property type="evidence" value="ECO:0007669"/>
    <property type="project" value="UniProtKB-KW"/>
</dbReference>
<feature type="active site" description="Charge relay system" evidence="9">
    <location>
        <position position="258"/>
    </location>
</feature>
<evidence type="ECO:0000256" key="1">
    <source>
        <dbReference type="ARBA" id="ARBA00001913"/>
    </source>
</evidence>
<comment type="similarity">
    <text evidence="3 9">Belongs to the peptidase S8 family.</text>
</comment>
<dbReference type="PROSITE" id="PS00137">
    <property type="entry name" value="SUBTILASE_HIS"/>
    <property type="match status" value="1"/>
</dbReference>
<dbReference type="InterPro" id="IPR022398">
    <property type="entry name" value="Peptidase_S8_His-AS"/>
</dbReference>
<evidence type="ECO:0000256" key="4">
    <source>
        <dbReference type="ARBA" id="ARBA00022525"/>
    </source>
</evidence>
<evidence type="ECO:0000256" key="2">
    <source>
        <dbReference type="ARBA" id="ARBA00004613"/>
    </source>
</evidence>
<evidence type="ECO:0000256" key="9">
    <source>
        <dbReference type="PROSITE-ProRule" id="PRU01240"/>
    </source>
</evidence>
<evidence type="ECO:0000313" key="12">
    <source>
        <dbReference type="Proteomes" id="UP000031978"/>
    </source>
</evidence>
<accession>A0AB34QYC2</accession>
<dbReference type="InterPro" id="IPR023827">
    <property type="entry name" value="Peptidase_S8_Asp-AS"/>
</dbReference>
<dbReference type="InterPro" id="IPR050131">
    <property type="entry name" value="Peptidase_S8_subtilisin-like"/>
</dbReference>
<evidence type="ECO:0000259" key="10">
    <source>
        <dbReference type="Pfam" id="PF00082"/>
    </source>
</evidence>
<keyword evidence="5 9" id="KW-0645">Protease</keyword>
<keyword evidence="6 9" id="KW-0378">Hydrolase</keyword>
<feature type="active site" description="Charge relay system" evidence="9">
    <location>
        <position position="72"/>
    </location>
</feature>
<dbReference type="InterPro" id="IPR015500">
    <property type="entry name" value="Peptidase_S8_subtilisin-rel"/>
</dbReference>
<comment type="cofactor">
    <cofactor evidence="1">
        <name>Ca(2+)</name>
        <dbReference type="ChEBI" id="CHEBI:29108"/>
    </cofactor>
</comment>
<evidence type="ECO:0000256" key="7">
    <source>
        <dbReference type="ARBA" id="ARBA00022825"/>
    </source>
</evidence>
<proteinExistence type="inferred from homology"/>
<dbReference type="Pfam" id="PF00082">
    <property type="entry name" value="Peptidase_S8"/>
    <property type="match status" value="1"/>
</dbReference>
<dbReference type="GO" id="GO:0004252">
    <property type="term" value="F:serine-type endopeptidase activity"/>
    <property type="evidence" value="ECO:0007669"/>
    <property type="project" value="UniProtKB-UniRule"/>
</dbReference>
<reference evidence="11 12" key="1">
    <citation type="submission" date="2014-12" db="EMBL/GenBank/DDBJ databases">
        <title>Draft Genome Sequences of Five Spore-Forming Food Isolates of Bacillus pumilus.</title>
        <authorList>
            <person name="de Jong A."/>
            <person name="van Heel A.J."/>
            <person name="Montalban-Lopez M."/>
            <person name="Krawczyk A.O."/>
            <person name="Berendsen E.M."/>
            <person name="Wells-Bennik M."/>
            <person name="Kuipers O.P."/>
        </authorList>
    </citation>
    <scope>NUCLEOTIDE SEQUENCE [LARGE SCALE GENOMIC DNA]</scope>
    <source>
        <strain evidence="11 12">B4127</strain>
    </source>
</reference>
<dbReference type="RefSeq" id="WP_044139723.1">
    <property type="nucleotide sequence ID" value="NZ_CANLUN010000014.1"/>
</dbReference>